<gene>
    <name evidence="6" type="ORF">ACFP3U_32820</name>
</gene>
<comment type="caution">
    <text evidence="6">The sequence shown here is derived from an EMBL/GenBank/DDBJ whole genome shotgun (WGS) entry which is preliminary data.</text>
</comment>
<keyword evidence="2" id="KW-0596">Phosphopantetheine</keyword>
<dbReference type="InterPro" id="IPR001242">
    <property type="entry name" value="Condensation_dom"/>
</dbReference>
<dbReference type="SUPFAM" id="SSF56801">
    <property type="entry name" value="Acetyl-CoA synthetase-like"/>
    <property type="match status" value="2"/>
</dbReference>
<evidence type="ECO:0000256" key="1">
    <source>
        <dbReference type="ARBA" id="ARBA00001957"/>
    </source>
</evidence>
<feature type="domain" description="Carrier" evidence="5">
    <location>
        <begin position="1465"/>
        <end position="1540"/>
    </location>
</feature>
<dbReference type="InterPro" id="IPR025110">
    <property type="entry name" value="AMP-bd_C"/>
</dbReference>
<dbReference type="InterPro" id="IPR045851">
    <property type="entry name" value="AMP-bd_C_sf"/>
</dbReference>
<dbReference type="SUPFAM" id="SSF47336">
    <property type="entry name" value="ACP-like"/>
    <property type="match status" value="2"/>
</dbReference>
<dbReference type="Gene3D" id="3.40.50.12780">
    <property type="entry name" value="N-terminal domain of ligase-like"/>
    <property type="match status" value="1"/>
</dbReference>
<feature type="compositionally biased region" description="Low complexity" evidence="4">
    <location>
        <begin position="488"/>
        <end position="504"/>
    </location>
</feature>
<dbReference type="Pfam" id="PF13193">
    <property type="entry name" value="AMP-binding_C"/>
    <property type="match status" value="1"/>
</dbReference>
<dbReference type="InterPro" id="IPR020806">
    <property type="entry name" value="PKS_PP-bd"/>
</dbReference>
<dbReference type="Gene3D" id="2.30.38.10">
    <property type="entry name" value="Luciferase, Domain 3"/>
    <property type="match status" value="1"/>
</dbReference>
<dbReference type="PANTHER" id="PTHR45527:SF1">
    <property type="entry name" value="FATTY ACID SYNTHASE"/>
    <property type="match status" value="1"/>
</dbReference>
<dbReference type="CDD" id="cd05930">
    <property type="entry name" value="A_NRPS"/>
    <property type="match status" value="1"/>
</dbReference>
<dbReference type="PROSITE" id="PS00012">
    <property type="entry name" value="PHOSPHOPANTETHEINE"/>
    <property type="match status" value="1"/>
</dbReference>
<evidence type="ECO:0000313" key="7">
    <source>
        <dbReference type="Proteomes" id="UP001595975"/>
    </source>
</evidence>
<dbReference type="InterPro" id="IPR009081">
    <property type="entry name" value="PP-bd_ACP"/>
</dbReference>
<dbReference type="Pfam" id="PF00550">
    <property type="entry name" value="PP-binding"/>
    <property type="match status" value="2"/>
</dbReference>
<keyword evidence="7" id="KW-1185">Reference proteome</keyword>
<dbReference type="Gene3D" id="1.10.1200.10">
    <property type="entry name" value="ACP-like"/>
    <property type="match status" value="2"/>
</dbReference>
<dbReference type="Proteomes" id="UP001595975">
    <property type="component" value="Unassembled WGS sequence"/>
</dbReference>
<organism evidence="6 7">
    <name type="scientific">Kitasatospora misakiensis</name>
    <dbReference type="NCBI Taxonomy" id="67330"/>
    <lineage>
        <taxon>Bacteria</taxon>
        <taxon>Bacillati</taxon>
        <taxon>Actinomycetota</taxon>
        <taxon>Actinomycetes</taxon>
        <taxon>Kitasatosporales</taxon>
        <taxon>Streptomycetaceae</taxon>
        <taxon>Kitasatospora</taxon>
    </lineage>
</organism>
<accession>A0ABW0XEA5</accession>
<dbReference type="InterPro" id="IPR023213">
    <property type="entry name" value="CAT-like_dom_sf"/>
</dbReference>
<evidence type="ECO:0000256" key="2">
    <source>
        <dbReference type="ARBA" id="ARBA00022450"/>
    </source>
</evidence>
<comment type="cofactor">
    <cofactor evidence="1">
        <name>pantetheine 4'-phosphate</name>
        <dbReference type="ChEBI" id="CHEBI:47942"/>
    </cofactor>
</comment>
<dbReference type="Pfam" id="PF00668">
    <property type="entry name" value="Condensation"/>
    <property type="match status" value="1"/>
</dbReference>
<dbReference type="Pfam" id="PF00501">
    <property type="entry name" value="AMP-binding"/>
    <property type="match status" value="2"/>
</dbReference>
<keyword evidence="3" id="KW-0597">Phosphoprotein</keyword>
<dbReference type="Gene3D" id="3.40.50.980">
    <property type="match status" value="2"/>
</dbReference>
<proteinExistence type="predicted"/>
<dbReference type="SUPFAM" id="SSF52777">
    <property type="entry name" value="CoA-dependent acyltransferases"/>
    <property type="match status" value="2"/>
</dbReference>
<dbReference type="InterPro" id="IPR006162">
    <property type="entry name" value="Ppantetheine_attach_site"/>
</dbReference>
<dbReference type="Gene3D" id="3.30.559.10">
    <property type="entry name" value="Chloramphenicol acetyltransferase-like domain"/>
    <property type="match status" value="1"/>
</dbReference>
<evidence type="ECO:0000256" key="3">
    <source>
        <dbReference type="ARBA" id="ARBA00022553"/>
    </source>
</evidence>
<dbReference type="Gene3D" id="3.30.559.30">
    <property type="entry name" value="Nonribosomal peptide synthetase, condensation domain"/>
    <property type="match status" value="1"/>
</dbReference>
<dbReference type="InterPro" id="IPR000873">
    <property type="entry name" value="AMP-dep_synth/lig_dom"/>
</dbReference>
<dbReference type="RefSeq" id="WP_380229403.1">
    <property type="nucleotide sequence ID" value="NZ_JBHSOF010000066.1"/>
</dbReference>
<dbReference type="NCBIfam" id="TIGR01733">
    <property type="entry name" value="AA-adenyl-dom"/>
    <property type="match status" value="1"/>
</dbReference>
<dbReference type="EMBL" id="JBHSOF010000066">
    <property type="protein sequence ID" value="MFC5667734.1"/>
    <property type="molecule type" value="Genomic_DNA"/>
</dbReference>
<dbReference type="PANTHER" id="PTHR45527">
    <property type="entry name" value="NONRIBOSOMAL PEPTIDE SYNTHETASE"/>
    <property type="match status" value="1"/>
</dbReference>
<evidence type="ECO:0000259" key="5">
    <source>
        <dbReference type="PROSITE" id="PS50075"/>
    </source>
</evidence>
<dbReference type="InterPro" id="IPR020845">
    <property type="entry name" value="AMP-binding_CS"/>
</dbReference>
<dbReference type="InterPro" id="IPR010071">
    <property type="entry name" value="AA_adenyl_dom"/>
</dbReference>
<dbReference type="InterPro" id="IPR036736">
    <property type="entry name" value="ACP-like_sf"/>
</dbReference>
<feature type="region of interest" description="Disordered" evidence="4">
    <location>
        <begin position="488"/>
        <end position="508"/>
    </location>
</feature>
<protein>
    <submittedName>
        <fullName evidence="6">Amino acid adenylation domain-containing protein</fullName>
    </submittedName>
</protein>
<dbReference type="PROSITE" id="PS00455">
    <property type="entry name" value="AMP_BINDING"/>
    <property type="match status" value="1"/>
</dbReference>
<dbReference type="PROSITE" id="PS50075">
    <property type="entry name" value="CARRIER"/>
    <property type="match status" value="2"/>
</dbReference>
<name>A0ABW0XEA5_9ACTN</name>
<feature type="domain" description="Carrier" evidence="5">
    <location>
        <begin position="410"/>
        <end position="485"/>
    </location>
</feature>
<evidence type="ECO:0000313" key="6">
    <source>
        <dbReference type="EMBL" id="MFC5667734.1"/>
    </source>
</evidence>
<dbReference type="CDD" id="cd19531">
    <property type="entry name" value="LCL_NRPS-like"/>
    <property type="match status" value="1"/>
</dbReference>
<dbReference type="Gene3D" id="3.30.300.30">
    <property type="match status" value="1"/>
</dbReference>
<sequence length="1573" mass="165624">MTERGALVARQSFVHHLFANSADRVPDSVAVFDGHHEVGYREIDERADRIAGFLAGSGIGPESVVGIHLPAGADLAAAVLGVWRAGAAVLPLDPAGLPTDPAGRADAAGAGADLVLTDGREAGAAAGSTLAEAVRAAAIAAPVDVDPRAAAWIAPGADGGPAAVLDHATVVNQVTWLAEDHGLDATDRVLVTGPAGAATWALFAALTAGATAVLPAPAPHPARLLDAAAEQRATVLVAPAATLAEATAVATTPDLRLVLALGAALPLPAARALAARATELRTLHVLEPGALIVTADDFDPARETAGPVLGRPVDQVRVLVVDEYGDPVPPGVPGELHVAGLGLPRGFAGDPRATADRLRPAFFGAPGSRMHATGTPVRWRNDGTLEQLDEAAAAPVPAPAAAVARPAYTAPATAAERAVAAVWSELLEVAEVGAEDNFFQLGGYSLLLTELARRLHAATGTAVVLADLFTAVTVREQAALLTVEEPAATTAASTERGTPGVVPVPRDRPLPLSSGQRRIWLLDSMEPGPEWAAPFFLRVPADLDAETVRLVLDTLADRHEALRTRYRTVDGEPVQEVGETLPIDLRTVEGDRERIVELFREQFETPFDLASGRIWRATLAATPEAGEDRLLLVTIHHIACDGWSVAVLEDEFRTLCAAHRAGTAARLPEPAVQYADYAAWEREWHSKERLAGELDHWRTTLDGLVPLELPTDHPRPARRDPRGGVVSFGIPPRLMDAVTRLGQSREATPFMTLLTAFGTLLARHSGQWDVVVGTPVAGRTRPEVERTVGFFLNSLVLRCRLDGALPFTEALDRLRATCLDAFAHQELSFEHIVDELNPERDLSRTPLYQVAFNLHDGRLIGGMPDRADIDHLHAARRVAKTDLTLYVRGDSDGTWSGAFEYAAALFEPATVERLAAQFLRLLETFAADPATTLGGAELLSGAERELLLGDWGTGERADWPAGTTLDLIEARAAATPDAVAVVAGDVQLSYRELDERANRLAHHLRAAGAGPETVVGVCLERGPDLVPALLGVWKAGAAYLPLDPALPAERLRHVLADCRSPLLVTETGLAATTGGFDGTRILLDADREAVAARPAIAPARAGDPEQLAYVIYTSGSTGRPKGVMVHHRGLANHLRWAARDLVTAEGGAPLFSSLAFDLPATNLYVPLITGRPVHVLPADLDLGALGAALAAGAPYSFVKLTPGHLELLTDQLTGEQAAALADTVLVAGEALPARTANRWLAALGTGRLVNEYGPTEASIGSTVHPVDRPQEGTVPLGGPLPNTTAYVLDEAGRPAPVGVAGELHVGGEGLARGYHGRPDLTAEKFVPNPYGPAGSRLYRTGDLARVLDGGAVEFLGRIDTQVKLRGYRIELGEIEAVLTANPAVRDAVVVVRESATGERSLAGYVVPEGGEFAAEALRADLAAVLPEYMVPAALAAVDRIPLTANGKVDRQALPAIEQAAGAEDAPGTPTEERIAEIWAELLGLPAVGVHDSFFELGGHSILAIRMTSRLQDEFDVDLSIATVFGHPTVARLAEAVEELVRAEIEQLSDAELSDAELGDAELSDAELSDAELV</sequence>
<dbReference type="InterPro" id="IPR042099">
    <property type="entry name" value="ANL_N_sf"/>
</dbReference>
<dbReference type="SMART" id="SM00823">
    <property type="entry name" value="PKS_PP"/>
    <property type="match status" value="2"/>
</dbReference>
<evidence type="ECO:0000256" key="4">
    <source>
        <dbReference type="SAM" id="MobiDB-lite"/>
    </source>
</evidence>
<reference evidence="7" key="1">
    <citation type="journal article" date="2019" name="Int. J. Syst. Evol. Microbiol.">
        <title>The Global Catalogue of Microorganisms (GCM) 10K type strain sequencing project: providing services to taxonomists for standard genome sequencing and annotation.</title>
        <authorList>
            <consortium name="The Broad Institute Genomics Platform"/>
            <consortium name="The Broad Institute Genome Sequencing Center for Infectious Disease"/>
            <person name="Wu L."/>
            <person name="Ma J."/>
        </authorList>
    </citation>
    <scope>NUCLEOTIDE SEQUENCE [LARGE SCALE GENOMIC DNA]</scope>
    <source>
        <strain evidence="7">CGMCC 4.1437</strain>
    </source>
</reference>